<organism evidence="4 5">
    <name type="scientific">Triparma columacea</name>
    <dbReference type="NCBI Taxonomy" id="722753"/>
    <lineage>
        <taxon>Eukaryota</taxon>
        <taxon>Sar</taxon>
        <taxon>Stramenopiles</taxon>
        <taxon>Ochrophyta</taxon>
        <taxon>Bolidophyceae</taxon>
        <taxon>Parmales</taxon>
        <taxon>Triparmaceae</taxon>
        <taxon>Triparma</taxon>
    </lineage>
</organism>
<dbReference type="InterPro" id="IPR007312">
    <property type="entry name" value="Phosphoesterase"/>
</dbReference>
<dbReference type="NCBIfam" id="TIGR03396">
    <property type="entry name" value="PC_PLC"/>
    <property type="match status" value="1"/>
</dbReference>
<dbReference type="InterPro" id="IPR017850">
    <property type="entry name" value="Alkaline_phosphatase_core_sf"/>
</dbReference>
<evidence type="ECO:0000313" key="4">
    <source>
        <dbReference type="EMBL" id="GMI31043.1"/>
    </source>
</evidence>
<comment type="caution">
    <text evidence="4">The sequence shown here is derived from an EMBL/GenBank/DDBJ whole genome shotgun (WGS) entry which is preliminary data.</text>
</comment>
<evidence type="ECO:0000256" key="2">
    <source>
        <dbReference type="SAM" id="SignalP"/>
    </source>
</evidence>
<feature type="domain" description="Bacterial phospholipase C C-terminal" evidence="3">
    <location>
        <begin position="463"/>
        <end position="551"/>
    </location>
</feature>
<name>A0A9W7G2V9_9STRA</name>
<dbReference type="Gene3D" id="3.40.720.10">
    <property type="entry name" value="Alkaline Phosphatase, subunit A"/>
    <property type="match status" value="2"/>
</dbReference>
<dbReference type="PANTHER" id="PTHR31956:SF1">
    <property type="entry name" value="NON-SPECIFIC PHOSPHOLIPASE C1"/>
    <property type="match status" value="1"/>
</dbReference>
<proteinExistence type="predicted"/>
<sequence>MKHWLFACALGVAAARPIDQVEHVIIFMQENRAFDHYFGMLQGVRGFNDRVGVPLESGFDAFHQPTNTSDLTEYMLPFRADTDKTNAMCMPAPEMYYPTDIKMFNGGRMDAWNTARDPGLGMSYFTRDDLPFYYELYDNFAVGDAYYQSTFTCTCPNRLHLFAGSNGLSVGQEASMENSEPTPGFDWVTMGELLEEAGISWRNYQETDNFDDNGFAWFDNYMTAKEGDPLWDKGMKRELDAIKAFENDVKADTLPQVSWIIAPANKSEHATYHPSAGEDWTARVLKALQTNPDVYAKSVFILNYDEGGQFYDHAWTPTPPMSDEEGISTVSTDGELNSDPNNLYSFDSTPQPIGMGFRVPLLVISPWSRGNIVVSEVMDHISTIKFIEERFNVSNPNISPWRRAMAGNMMSVFDFEGKPDYSWPNLPDTSNYVREGDKDCLKGDIVVPTEQSMPTQEAGVKVSRALPYEFIVSDSGADFSAGLFKFTVENKGSAGAPFVTFNTLDIKGTAPRPHAIEAGKSMEDVGKVSESGKYDFYFSGPNGFTRLFGGDKTDLPIATSMTYDKDNSNVVVNVDLSAVKQDVTFTLEDLGEYGVLDGKTTFTVKGGEKGSQKVFVGDDAVGNWYDLKLSITDSAYYRRFLGRMETGKDTISDPAMAKGVKGLWNKAEEGSHPPVPERMRSVPRPNGEEYVGLYVGAKAPIDKDGRYEF</sequence>
<keyword evidence="2" id="KW-0732">Signal</keyword>
<evidence type="ECO:0000256" key="1">
    <source>
        <dbReference type="ARBA" id="ARBA00022801"/>
    </source>
</evidence>
<accession>A0A9W7G2V9</accession>
<dbReference type="InterPro" id="IPR017767">
    <property type="entry name" value="PC-PLC"/>
</dbReference>
<dbReference type="InterPro" id="IPR008475">
    <property type="entry name" value="PLipase_C_C"/>
</dbReference>
<evidence type="ECO:0000313" key="5">
    <source>
        <dbReference type="Proteomes" id="UP001165065"/>
    </source>
</evidence>
<dbReference type="EMBL" id="BRYA01000005">
    <property type="protein sequence ID" value="GMI31043.1"/>
    <property type="molecule type" value="Genomic_DNA"/>
</dbReference>
<feature type="signal peptide" evidence="2">
    <location>
        <begin position="1"/>
        <end position="15"/>
    </location>
</feature>
<dbReference type="Pfam" id="PF05506">
    <property type="entry name" value="PLipase_C_C"/>
    <property type="match status" value="1"/>
</dbReference>
<feature type="chain" id="PRO_5040800459" description="Bacterial phospholipase C C-terminal domain-containing protein" evidence="2">
    <location>
        <begin position="16"/>
        <end position="709"/>
    </location>
</feature>
<evidence type="ECO:0000259" key="3">
    <source>
        <dbReference type="Pfam" id="PF05506"/>
    </source>
</evidence>
<reference evidence="5" key="1">
    <citation type="journal article" date="2023" name="Commun. Biol.">
        <title>Genome analysis of Parmales, the sister group of diatoms, reveals the evolutionary specialization of diatoms from phago-mixotrophs to photoautotrophs.</title>
        <authorList>
            <person name="Ban H."/>
            <person name="Sato S."/>
            <person name="Yoshikawa S."/>
            <person name="Yamada K."/>
            <person name="Nakamura Y."/>
            <person name="Ichinomiya M."/>
            <person name="Sato N."/>
            <person name="Blanc-Mathieu R."/>
            <person name="Endo H."/>
            <person name="Kuwata A."/>
            <person name="Ogata H."/>
        </authorList>
    </citation>
    <scope>NUCLEOTIDE SEQUENCE [LARGE SCALE GENOMIC DNA]</scope>
</reference>
<dbReference type="Pfam" id="PF04185">
    <property type="entry name" value="Phosphoesterase"/>
    <property type="match status" value="1"/>
</dbReference>
<keyword evidence="5" id="KW-1185">Reference proteome</keyword>
<dbReference type="PANTHER" id="PTHR31956">
    <property type="entry name" value="NON-SPECIFIC PHOSPHOLIPASE C4-RELATED"/>
    <property type="match status" value="1"/>
</dbReference>
<dbReference type="Proteomes" id="UP001165065">
    <property type="component" value="Unassembled WGS sequence"/>
</dbReference>
<dbReference type="GO" id="GO:0016042">
    <property type="term" value="P:lipid catabolic process"/>
    <property type="evidence" value="ECO:0007669"/>
    <property type="project" value="InterPro"/>
</dbReference>
<dbReference type="AlphaFoldDB" id="A0A9W7G2V9"/>
<keyword evidence="1" id="KW-0378">Hydrolase</keyword>
<dbReference type="GO" id="GO:0034480">
    <property type="term" value="F:phosphatidylcholine phospholipase C activity"/>
    <property type="evidence" value="ECO:0007669"/>
    <property type="project" value="InterPro"/>
</dbReference>
<dbReference type="OrthoDB" id="5135119at2759"/>
<gene>
    <name evidence="4" type="ORF">TrCOL_g6242</name>
</gene>
<protein>
    <recommendedName>
        <fullName evidence="3">Bacterial phospholipase C C-terminal domain-containing protein</fullName>
    </recommendedName>
</protein>